<keyword evidence="3" id="KW-1185">Reference proteome</keyword>
<dbReference type="Proteomes" id="UP000000271">
    <property type="component" value="Chromosome"/>
</dbReference>
<dbReference type="Pfam" id="PF05256">
    <property type="entry name" value="UPF0223"/>
    <property type="match status" value="1"/>
</dbReference>
<evidence type="ECO:0000256" key="1">
    <source>
        <dbReference type="SAM" id="MobiDB-lite"/>
    </source>
</evidence>
<organism evidence="2 3">
    <name type="scientific">Bacillus selenitireducens (strain ATCC 700615 / DSM 15326 / MLS10)</name>
    <dbReference type="NCBI Taxonomy" id="439292"/>
    <lineage>
        <taxon>Bacteria</taxon>
        <taxon>Bacillati</taxon>
        <taxon>Bacillota</taxon>
        <taxon>Bacilli</taxon>
        <taxon>Bacillales</taxon>
        <taxon>Bacillaceae</taxon>
        <taxon>Salisediminibacterium</taxon>
    </lineage>
</organism>
<evidence type="ECO:0000313" key="2">
    <source>
        <dbReference type="EMBL" id="ADH99121.1"/>
    </source>
</evidence>
<dbReference type="InterPro" id="IPR007920">
    <property type="entry name" value="UPF0223"/>
</dbReference>
<name>D6XTI5_BACIE</name>
<dbReference type="HOGENOM" id="CLU_166693_0_0_9"/>
<protein>
    <submittedName>
        <fullName evidence="2">Uncharacterized protein</fullName>
    </submittedName>
</protein>
<feature type="region of interest" description="Disordered" evidence="1">
    <location>
        <begin position="56"/>
        <end position="95"/>
    </location>
</feature>
<dbReference type="STRING" id="439292.Bsel_1611"/>
<reference evidence="2" key="1">
    <citation type="submission" date="2009-10" db="EMBL/GenBank/DDBJ databases">
        <title>Complete sequence of Bacillus selenitireducens MLS10.</title>
        <authorList>
            <consortium name="US DOE Joint Genome Institute"/>
            <person name="Lucas S."/>
            <person name="Copeland A."/>
            <person name="Lapidus A."/>
            <person name="Glavina del Rio T."/>
            <person name="Dalin E."/>
            <person name="Tice H."/>
            <person name="Bruce D."/>
            <person name="Goodwin L."/>
            <person name="Pitluck S."/>
            <person name="Sims D."/>
            <person name="Brettin T."/>
            <person name="Detter J.C."/>
            <person name="Han C."/>
            <person name="Larimer F."/>
            <person name="Land M."/>
            <person name="Hauser L."/>
            <person name="Kyrpides N."/>
            <person name="Ovchinnikova G."/>
            <person name="Stolz J."/>
        </authorList>
    </citation>
    <scope>NUCLEOTIDE SEQUENCE [LARGE SCALE GENOMIC DNA]</scope>
    <source>
        <strain evidence="2">MLS10</strain>
    </source>
</reference>
<dbReference type="SUPFAM" id="SSF158504">
    <property type="entry name" value="BH2638-like"/>
    <property type="match status" value="1"/>
</dbReference>
<dbReference type="OrthoDB" id="1649074at2"/>
<dbReference type="InterPro" id="IPR023324">
    <property type="entry name" value="BH2638-like_sf"/>
</dbReference>
<accession>D6XTI5</accession>
<dbReference type="Gene3D" id="1.10.220.80">
    <property type="entry name" value="BH2638-like"/>
    <property type="match status" value="1"/>
</dbReference>
<proteinExistence type="predicted"/>
<dbReference type="RefSeq" id="WP_013172545.1">
    <property type="nucleotide sequence ID" value="NC_014219.1"/>
</dbReference>
<dbReference type="NCBIfam" id="NF003353">
    <property type="entry name" value="PRK04387.1"/>
    <property type="match status" value="1"/>
</dbReference>
<dbReference type="KEGG" id="bse:Bsel_1611"/>
<dbReference type="AlphaFoldDB" id="D6XTI5"/>
<dbReference type="eggNOG" id="COG4476">
    <property type="taxonomic scope" value="Bacteria"/>
</dbReference>
<sequence length="95" mass="10829">MSEGVQLPVSMDWSTDEVIDVVNFFEAVDSAYGKGVERDLLVTLYRHYKAVVPSKAEEKQHFKDYESQTGQSPYHTVKKARESETGTVIKMSKNR</sequence>
<evidence type="ECO:0000313" key="3">
    <source>
        <dbReference type="Proteomes" id="UP000000271"/>
    </source>
</evidence>
<dbReference type="EMBL" id="CP001791">
    <property type="protein sequence ID" value="ADH99121.1"/>
    <property type="molecule type" value="Genomic_DNA"/>
</dbReference>
<feature type="compositionally biased region" description="Basic and acidic residues" evidence="1">
    <location>
        <begin position="56"/>
        <end position="66"/>
    </location>
</feature>
<gene>
    <name evidence="2" type="ordered locus">Bsel_1611</name>
</gene>
<dbReference type="PIRSF" id="PIRSF037260">
    <property type="entry name" value="UPF0223"/>
    <property type="match status" value="1"/>
</dbReference>